<name>A0ABQ3UL75_9CHLR</name>
<dbReference type="RefSeq" id="WP_201370313.1">
    <property type="nucleotide sequence ID" value="NZ_BNJG01000001.1"/>
</dbReference>
<dbReference type="Proteomes" id="UP000654345">
    <property type="component" value="Unassembled WGS sequence"/>
</dbReference>
<reference evidence="2 3" key="1">
    <citation type="journal article" date="2021" name="Int. J. Syst. Evol. Microbiol.">
        <title>Reticulibacter mediterranei gen. nov., sp. nov., within the new family Reticulibacteraceae fam. nov., and Ktedonospora formicarum gen. nov., sp. nov., Ktedonobacter robiniae sp. nov., Dictyobacter formicarum sp. nov. and Dictyobacter arantiisoli sp. nov., belonging to the class Ktedonobacteria.</title>
        <authorList>
            <person name="Yabe S."/>
            <person name="Zheng Y."/>
            <person name="Wang C.M."/>
            <person name="Sakai Y."/>
            <person name="Abe K."/>
            <person name="Yokota A."/>
            <person name="Donadio S."/>
            <person name="Cavaletti L."/>
            <person name="Monciardini P."/>
        </authorList>
    </citation>
    <scope>NUCLEOTIDE SEQUENCE [LARGE SCALE GENOMIC DNA]</scope>
    <source>
        <strain evidence="2 3">SOSP1-30</strain>
    </source>
</reference>
<keyword evidence="3" id="KW-1185">Reference proteome</keyword>
<gene>
    <name evidence="2" type="ORF">KSB_19630</name>
</gene>
<evidence type="ECO:0000313" key="2">
    <source>
        <dbReference type="EMBL" id="GHO53488.1"/>
    </source>
</evidence>
<feature type="compositionally biased region" description="Polar residues" evidence="1">
    <location>
        <begin position="159"/>
        <end position="176"/>
    </location>
</feature>
<proteinExistence type="predicted"/>
<accession>A0ABQ3UL75</accession>
<feature type="region of interest" description="Disordered" evidence="1">
    <location>
        <begin position="151"/>
        <end position="176"/>
    </location>
</feature>
<feature type="region of interest" description="Disordered" evidence="1">
    <location>
        <begin position="71"/>
        <end position="92"/>
    </location>
</feature>
<evidence type="ECO:0000256" key="1">
    <source>
        <dbReference type="SAM" id="MobiDB-lite"/>
    </source>
</evidence>
<sequence>MLIIGGLIVVAVLAVVGAFLLARGAGQETGATTPVPAPVAEQPATPAPAATPQQEVASVADAPTVYQDAQTGDLNASHPYPTPRAAYTDPATDFAGAQSGEYLNVSFPVFALRQEVHMLQAQVYQLSEHLQVLNQHAREIEQRLSHVHEMLPPGEQEETANSALDSRNSFSEGHTY</sequence>
<dbReference type="EMBL" id="BNJG01000001">
    <property type="protein sequence ID" value="GHO53488.1"/>
    <property type="molecule type" value="Genomic_DNA"/>
</dbReference>
<comment type="caution">
    <text evidence="2">The sequence shown here is derived from an EMBL/GenBank/DDBJ whole genome shotgun (WGS) entry which is preliminary data.</text>
</comment>
<evidence type="ECO:0000313" key="3">
    <source>
        <dbReference type="Proteomes" id="UP000654345"/>
    </source>
</evidence>
<feature type="region of interest" description="Disordered" evidence="1">
    <location>
        <begin position="30"/>
        <end position="58"/>
    </location>
</feature>
<organism evidence="2 3">
    <name type="scientific">Ktedonobacter robiniae</name>
    <dbReference type="NCBI Taxonomy" id="2778365"/>
    <lineage>
        <taxon>Bacteria</taxon>
        <taxon>Bacillati</taxon>
        <taxon>Chloroflexota</taxon>
        <taxon>Ktedonobacteria</taxon>
        <taxon>Ktedonobacterales</taxon>
        <taxon>Ktedonobacteraceae</taxon>
        <taxon>Ktedonobacter</taxon>
    </lineage>
</organism>
<protein>
    <submittedName>
        <fullName evidence="2">Uncharacterized protein</fullName>
    </submittedName>
</protein>
<feature type="compositionally biased region" description="Low complexity" evidence="1">
    <location>
        <begin position="30"/>
        <end position="57"/>
    </location>
</feature>